<dbReference type="OrthoDB" id="542031at2759"/>
<dbReference type="Proteomes" id="UP000075714">
    <property type="component" value="Unassembled WGS sequence"/>
</dbReference>
<dbReference type="STRING" id="33097.A0A150GHX6"/>
<reference evidence="2" key="1">
    <citation type="journal article" date="2016" name="Nat. Commun.">
        <title>The Gonium pectorale genome demonstrates co-option of cell cycle regulation during the evolution of multicellularity.</title>
        <authorList>
            <person name="Hanschen E.R."/>
            <person name="Marriage T.N."/>
            <person name="Ferris P.J."/>
            <person name="Hamaji T."/>
            <person name="Toyoda A."/>
            <person name="Fujiyama A."/>
            <person name="Neme R."/>
            <person name="Noguchi H."/>
            <person name="Minakuchi Y."/>
            <person name="Suzuki M."/>
            <person name="Kawai-Toyooka H."/>
            <person name="Smith D.R."/>
            <person name="Sparks H."/>
            <person name="Anderson J."/>
            <person name="Bakaric R."/>
            <person name="Luria V."/>
            <person name="Karger A."/>
            <person name="Kirschner M.W."/>
            <person name="Durand P.M."/>
            <person name="Michod R.E."/>
            <person name="Nozaki H."/>
            <person name="Olson B.J."/>
        </authorList>
    </citation>
    <scope>NUCLEOTIDE SEQUENCE [LARGE SCALE GENOMIC DNA]</scope>
    <source>
        <strain evidence="2">NIES-2863</strain>
    </source>
</reference>
<sequence>MPMPMPMPVPIPMPMPVPMPMQSKPEAEALWQRLRQDGPPFFKKIRTRSALDTLEDPAADAARASSAAEELWRELCGQTWRVELDYGLAGSEEPRDDLLLAVSGLAATRLLSHADLAAEDAARRGGYTLVEVPGYNASEQGGEPLRSWRQLQPRLLATHGSGTTVAA</sequence>
<evidence type="ECO:0000313" key="2">
    <source>
        <dbReference type="Proteomes" id="UP000075714"/>
    </source>
</evidence>
<dbReference type="EMBL" id="LSYV01000022">
    <property type="protein sequence ID" value="KXZ49409.1"/>
    <property type="molecule type" value="Genomic_DNA"/>
</dbReference>
<comment type="caution">
    <text evidence="1">The sequence shown here is derived from an EMBL/GenBank/DDBJ whole genome shotgun (WGS) entry which is preliminary data.</text>
</comment>
<gene>
    <name evidence="1" type="ORF">GPECTOR_21g635</name>
</gene>
<accession>A0A150GHX6</accession>
<protein>
    <submittedName>
        <fullName evidence="1">Uncharacterized protein</fullName>
    </submittedName>
</protein>
<dbReference type="AlphaFoldDB" id="A0A150GHX6"/>
<keyword evidence="2" id="KW-1185">Reference proteome</keyword>
<organism evidence="1 2">
    <name type="scientific">Gonium pectorale</name>
    <name type="common">Green alga</name>
    <dbReference type="NCBI Taxonomy" id="33097"/>
    <lineage>
        <taxon>Eukaryota</taxon>
        <taxon>Viridiplantae</taxon>
        <taxon>Chlorophyta</taxon>
        <taxon>core chlorophytes</taxon>
        <taxon>Chlorophyceae</taxon>
        <taxon>CS clade</taxon>
        <taxon>Chlamydomonadales</taxon>
        <taxon>Volvocaceae</taxon>
        <taxon>Gonium</taxon>
    </lineage>
</organism>
<evidence type="ECO:0000313" key="1">
    <source>
        <dbReference type="EMBL" id="KXZ49409.1"/>
    </source>
</evidence>
<name>A0A150GHX6_GONPE</name>
<proteinExistence type="predicted"/>